<dbReference type="PANTHER" id="PTHR14324">
    <property type="entry name" value="CONDENSIN-2 COMPLEX SUBUNIT H2"/>
    <property type="match status" value="1"/>
</dbReference>
<accession>A0A024GMQ2</accession>
<proteinExistence type="inferred from homology"/>
<evidence type="ECO:0000256" key="4">
    <source>
        <dbReference type="SAM" id="MobiDB-lite"/>
    </source>
</evidence>
<feature type="region of interest" description="Disordered" evidence="4">
    <location>
        <begin position="104"/>
        <end position="124"/>
    </location>
</feature>
<dbReference type="InterPro" id="IPR031739">
    <property type="entry name" value="Ncaph2"/>
</dbReference>
<dbReference type="GO" id="GO:0005634">
    <property type="term" value="C:nucleus"/>
    <property type="evidence" value="ECO:0007669"/>
    <property type="project" value="UniProtKB-SubCell"/>
</dbReference>
<evidence type="ECO:0000256" key="3">
    <source>
        <dbReference type="ARBA" id="ARBA00023242"/>
    </source>
</evidence>
<protein>
    <recommendedName>
        <fullName evidence="9">Condensin-2 complex subunit H2</fullName>
    </recommendedName>
</protein>
<gene>
    <name evidence="7" type="ORF">BN9_090270</name>
</gene>
<dbReference type="GO" id="GO:0000796">
    <property type="term" value="C:condensin complex"/>
    <property type="evidence" value="ECO:0007669"/>
    <property type="project" value="TreeGrafter"/>
</dbReference>
<dbReference type="InterPro" id="IPR009378">
    <property type="entry name" value="H2_N"/>
</dbReference>
<evidence type="ECO:0000256" key="1">
    <source>
        <dbReference type="ARBA" id="ARBA00004123"/>
    </source>
</evidence>
<comment type="subcellular location">
    <subcellularLocation>
        <location evidence="1">Nucleus</location>
    </subcellularLocation>
</comment>
<evidence type="ECO:0000259" key="5">
    <source>
        <dbReference type="Pfam" id="PF06278"/>
    </source>
</evidence>
<dbReference type="OrthoDB" id="10038475at2759"/>
<feature type="domain" description="Condensin II complex subunit H2 N-terminal" evidence="5">
    <location>
        <begin position="7"/>
        <end position="116"/>
    </location>
</feature>
<keyword evidence="3" id="KW-0539">Nucleus</keyword>
<sequence length="575" mass="66290">MSQSTARFQHLLQPIRCVDLSQNWNIDLAQELEEYLEELEHLKIAFDKESEFSVSKKEESKTSFLNFAEAALVIQNTSAIYSRKVEYLYALVFQVLEYISRPQSSNVSNEPQTDKNSHPSNDTFTDPLPIVLKLAECKQISRKQVVEMEPLEEEHFQSSKSWINQPEQELRVSIRYAKMAKKRHESIENSVSLMNSFLHDDWEHGKDAFKMLSCALHPSGVLLFDETSRKYLGSDVLSREEQAEMTNFLKESTDAMEIAHETQDLSFTEVECDPVDEVDDQCIDTRHIETNVWKLLDPYDAKDAIVCPFEKGKTYVQPRNRKRKRIDQSDLEPILPTGSGQRISLQDSWSWSQSQEALMNKLQPKMGSLPLLPMKNETLWKMENAWKRWVHRRRLVNETSASMALLQAQEQNEDVLPHEPLDFQPESHEPADEFDWNTDNQNVESIDPVPVPNSSYEELCRQHITDFMKGSEQYLRESNLTKKVTSWKAKLTPCLQEQATHSPFDIHTYGSQILTQLNETPVAQSPSLTVQFDKLVGGFPPYEVCRTFLASLQLANNGNVALFHDSPLGFELQLR</sequence>
<dbReference type="PANTHER" id="PTHR14324:SF3">
    <property type="entry name" value="CONDENSIN-2 COMPLEX SUBUNIT H2"/>
    <property type="match status" value="1"/>
</dbReference>
<reference evidence="7 8" key="1">
    <citation type="submission" date="2012-05" db="EMBL/GenBank/DDBJ databases">
        <title>Recombination and specialization in a pathogen metapopulation.</title>
        <authorList>
            <person name="Gardiner A."/>
            <person name="Kemen E."/>
            <person name="Schultz-Larsen T."/>
            <person name="MacLean D."/>
            <person name="Van Oosterhout C."/>
            <person name="Jones J.D.G."/>
        </authorList>
    </citation>
    <scope>NUCLEOTIDE SEQUENCE [LARGE SCALE GENOMIC DNA]</scope>
    <source>
        <strain evidence="7 8">Ac Nc2</strain>
    </source>
</reference>
<evidence type="ECO:0000256" key="2">
    <source>
        <dbReference type="ARBA" id="ARBA00007844"/>
    </source>
</evidence>
<comment type="caution">
    <text evidence="7">The sequence shown here is derived from an EMBL/GenBank/DDBJ whole genome shotgun (WGS) entry which is preliminary data.</text>
</comment>
<comment type="similarity">
    <text evidence="2">Belongs to the CND2 H2 (condensin-2 subunit 2) family.</text>
</comment>
<evidence type="ECO:0000313" key="7">
    <source>
        <dbReference type="EMBL" id="CCI47984.1"/>
    </source>
</evidence>
<dbReference type="Proteomes" id="UP000053237">
    <property type="component" value="Unassembled WGS sequence"/>
</dbReference>
<dbReference type="Pfam" id="PF06278">
    <property type="entry name" value="CNDH2_N"/>
    <property type="match status" value="1"/>
</dbReference>
<evidence type="ECO:0000259" key="6">
    <source>
        <dbReference type="Pfam" id="PF16858"/>
    </source>
</evidence>
<dbReference type="AlphaFoldDB" id="A0A024GMQ2"/>
<organism evidence="7 8">
    <name type="scientific">Albugo candida</name>
    <dbReference type="NCBI Taxonomy" id="65357"/>
    <lineage>
        <taxon>Eukaryota</taxon>
        <taxon>Sar</taxon>
        <taxon>Stramenopiles</taxon>
        <taxon>Oomycota</taxon>
        <taxon>Peronosporomycetes</taxon>
        <taxon>Albuginales</taxon>
        <taxon>Albuginaceae</taxon>
        <taxon>Albugo</taxon>
    </lineage>
</organism>
<dbReference type="GO" id="GO:0003682">
    <property type="term" value="F:chromatin binding"/>
    <property type="evidence" value="ECO:0007669"/>
    <property type="project" value="TreeGrafter"/>
</dbReference>
<dbReference type="EMBL" id="CAIX01000198">
    <property type="protein sequence ID" value="CCI47984.1"/>
    <property type="molecule type" value="Genomic_DNA"/>
</dbReference>
<name>A0A024GMQ2_9STRA</name>
<feature type="domain" description="Condensin-2 complex subunit H2 C-terminal" evidence="6">
    <location>
        <begin position="455"/>
        <end position="566"/>
    </location>
</feature>
<dbReference type="GO" id="GO:0010032">
    <property type="term" value="P:meiotic chromosome condensation"/>
    <property type="evidence" value="ECO:0007669"/>
    <property type="project" value="TreeGrafter"/>
</dbReference>
<dbReference type="STRING" id="65357.A0A024GMQ2"/>
<dbReference type="Pfam" id="PF16858">
    <property type="entry name" value="CNDH2_C"/>
    <property type="match status" value="1"/>
</dbReference>
<evidence type="ECO:0000313" key="8">
    <source>
        <dbReference type="Proteomes" id="UP000053237"/>
    </source>
</evidence>
<dbReference type="InParanoid" id="A0A024GMQ2"/>
<dbReference type="GO" id="GO:0051306">
    <property type="term" value="P:mitotic sister chromatid separation"/>
    <property type="evidence" value="ECO:0007669"/>
    <property type="project" value="TreeGrafter"/>
</dbReference>
<keyword evidence="8" id="KW-1185">Reference proteome</keyword>
<dbReference type="InterPro" id="IPR031737">
    <property type="entry name" value="CNDH2_C"/>
</dbReference>
<evidence type="ECO:0008006" key="9">
    <source>
        <dbReference type="Google" id="ProtNLM"/>
    </source>
</evidence>